<dbReference type="InterPro" id="IPR039629">
    <property type="entry name" value="R3HDM4"/>
</dbReference>
<dbReference type="Gene3D" id="3.30.1370.50">
    <property type="entry name" value="R3H-like domain"/>
    <property type="match status" value="1"/>
</dbReference>
<gene>
    <name evidence="3" type="primary">R3HDM4</name>
    <name evidence="3" type="ORF">AWC38_SpisGene4404</name>
</gene>
<evidence type="ECO:0000313" key="3">
    <source>
        <dbReference type="EMBL" id="PFX30814.1"/>
    </source>
</evidence>
<dbReference type="PANTHER" id="PTHR32019:SF2">
    <property type="entry name" value="R3H DOMAIN-CONTAINING PROTEIN 4"/>
    <property type="match status" value="1"/>
</dbReference>
<proteinExistence type="predicted"/>
<dbReference type="PANTHER" id="PTHR32019">
    <property type="entry name" value="R3H DOMAIN-CONTAINING PROTEIN 4"/>
    <property type="match status" value="1"/>
</dbReference>
<comment type="caution">
    <text evidence="3">The sequence shown here is derived from an EMBL/GenBank/DDBJ whole genome shotgun (WGS) entry which is preliminary data.</text>
</comment>
<dbReference type="AlphaFoldDB" id="A0A2B4SJF6"/>
<evidence type="ECO:0000256" key="1">
    <source>
        <dbReference type="SAM" id="MobiDB-lite"/>
    </source>
</evidence>
<organism evidence="3 4">
    <name type="scientific">Stylophora pistillata</name>
    <name type="common">Smooth cauliflower coral</name>
    <dbReference type="NCBI Taxonomy" id="50429"/>
    <lineage>
        <taxon>Eukaryota</taxon>
        <taxon>Metazoa</taxon>
        <taxon>Cnidaria</taxon>
        <taxon>Anthozoa</taxon>
        <taxon>Hexacorallia</taxon>
        <taxon>Scleractinia</taxon>
        <taxon>Astrocoeniina</taxon>
        <taxon>Pocilloporidae</taxon>
        <taxon>Stylophora</taxon>
    </lineage>
</organism>
<dbReference type="InterPro" id="IPR025952">
    <property type="entry name" value="R3H-assoc_dom"/>
</dbReference>
<dbReference type="Pfam" id="PF13902">
    <property type="entry name" value="R3H-assoc"/>
    <property type="match status" value="1"/>
</dbReference>
<feature type="domain" description="R3H-associated N-terminal" evidence="2">
    <location>
        <begin position="64"/>
        <end position="189"/>
    </location>
</feature>
<feature type="region of interest" description="Disordered" evidence="1">
    <location>
        <begin position="142"/>
        <end position="164"/>
    </location>
</feature>
<dbReference type="SUPFAM" id="SSF82708">
    <property type="entry name" value="R3H domain"/>
    <property type="match status" value="1"/>
</dbReference>
<feature type="region of interest" description="Disordered" evidence="1">
    <location>
        <begin position="34"/>
        <end position="75"/>
    </location>
</feature>
<evidence type="ECO:0000259" key="2">
    <source>
        <dbReference type="Pfam" id="PF13902"/>
    </source>
</evidence>
<dbReference type="Proteomes" id="UP000225706">
    <property type="component" value="Unassembled WGS sequence"/>
</dbReference>
<dbReference type="GO" id="GO:0003676">
    <property type="term" value="F:nucleic acid binding"/>
    <property type="evidence" value="ECO:0007669"/>
    <property type="project" value="InterPro"/>
</dbReference>
<protein>
    <submittedName>
        <fullName evidence="3">R3H domain-containing protein 4</fullName>
    </submittedName>
</protein>
<dbReference type="STRING" id="50429.A0A2B4SJF6"/>
<dbReference type="InterPro" id="IPR036867">
    <property type="entry name" value="R3H_dom_sf"/>
</dbReference>
<name>A0A2B4SJF6_STYPI</name>
<dbReference type="OrthoDB" id="5975611at2759"/>
<feature type="compositionally biased region" description="Basic residues" evidence="1">
    <location>
        <begin position="48"/>
        <end position="60"/>
    </location>
</feature>
<evidence type="ECO:0000313" key="4">
    <source>
        <dbReference type="Proteomes" id="UP000225706"/>
    </source>
</evidence>
<sequence>MGVINVIEHFRNRRNQGMIENYGVDQALEEEYFEPTNPETPQQESNQRRHTRNRSQKKKIQYNSRNTGRRLKTGSRPKRRYENLCFLLSLSDHEEIGELDISDLVSNNTSVFAKLLSNEESMKVWSEFVNLSDEEQEAVMGQKRKTAAPAQNIDRGNTAEDEHIPTERDAVAIAEKAFNKIGGHIRGVLTKKHFPMGGLKHHEQEVIAYFSDDPTAVMISSVPSSFDRLLVHGVCQFLGLKSMSTSRNGDRIMEIENKQETFCIPSLLLSQYLEKRR</sequence>
<accession>A0A2B4SJF6</accession>
<reference evidence="4" key="1">
    <citation type="journal article" date="2017" name="bioRxiv">
        <title>Comparative analysis of the genomes of Stylophora pistillata and Acropora digitifera provides evidence for extensive differences between species of corals.</title>
        <authorList>
            <person name="Voolstra C.R."/>
            <person name="Li Y."/>
            <person name="Liew Y.J."/>
            <person name="Baumgarten S."/>
            <person name="Zoccola D."/>
            <person name="Flot J.-F."/>
            <person name="Tambutte S."/>
            <person name="Allemand D."/>
            <person name="Aranda M."/>
        </authorList>
    </citation>
    <scope>NUCLEOTIDE SEQUENCE [LARGE SCALE GENOMIC DNA]</scope>
</reference>
<keyword evidence="4" id="KW-1185">Reference proteome</keyword>
<dbReference type="EMBL" id="LSMT01000045">
    <property type="protein sequence ID" value="PFX30814.1"/>
    <property type="molecule type" value="Genomic_DNA"/>
</dbReference>